<dbReference type="InterPro" id="IPR036427">
    <property type="entry name" value="Bromodomain-like_sf"/>
</dbReference>
<dbReference type="InterPro" id="IPR000313">
    <property type="entry name" value="PWWP_dom"/>
</dbReference>
<dbReference type="InterPro" id="IPR001487">
    <property type="entry name" value="Bromodomain"/>
</dbReference>
<dbReference type="InterPro" id="IPR047268">
    <property type="entry name" value="PWWP_BS69"/>
</dbReference>
<dbReference type="AlphaFoldDB" id="A0A7R9FGS8"/>
<dbReference type="GO" id="GO:0009966">
    <property type="term" value="P:regulation of signal transduction"/>
    <property type="evidence" value="ECO:0007669"/>
    <property type="project" value="TreeGrafter"/>
</dbReference>
<dbReference type="GO" id="GO:0005634">
    <property type="term" value="C:nucleus"/>
    <property type="evidence" value="ECO:0007669"/>
    <property type="project" value="TreeGrafter"/>
</dbReference>
<evidence type="ECO:0000256" key="3">
    <source>
        <dbReference type="SAM" id="MobiDB-lite"/>
    </source>
</evidence>
<keyword evidence="1 2" id="KW-0103">Bromodomain</keyword>
<evidence type="ECO:0000313" key="6">
    <source>
        <dbReference type="EMBL" id="CAD7452443.1"/>
    </source>
</evidence>
<dbReference type="Gene3D" id="1.20.920.10">
    <property type="entry name" value="Bromodomain-like"/>
    <property type="match status" value="1"/>
</dbReference>
<dbReference type="SMART" id="SM00293">
    <property type="entry name" value="PWWP"/>
    <property type="match status" value="1"/>
</dbReference>
<evidence type="ECO:0000256" key="1">
    <source>
        <dbReference type="ARBA" id="ARBA00023117"/>
    </source>
</evidence>
<sequence>MEEEPEDIPTAKDVLKVGDVYLRALKCQGASEELWSRIYNLPVVITERQVPSKQLYISDRAASSTAVLQRRSDPSLGIKWVTDDEDAWRVNYLIYQPMDLRTMDCKAQNKKYRTLEEFQADAQTIVHNVVIYHGVNSSLADMARQMLRDCIYDLQEIRQCRDCYRMSNEKEDKHWFCQPCKPQHELVYAKQKGFPYWPAKVIKIEGQTYDVRFFGGHHQRAVLDKTYIRPISVNIHTLQVKRTSSWNKACEELKRHRDQLEKLANSSEVDDSSFEDDDDDLDTVCVVHTEYRNSTVRDHETEESIPKLVNESTTVRVPSDDDEDDEDDDEDDDDNEEEEVEQVNSAEKKQSHEITPEEDEPISSSSKNIKDSRKDTNSQEDVVSSSCKEQRSRTLSTQTPARWMKVLSKNENSKVKLAQEFELEKQKALDYAMKNLEERLKAENATQLKDIIEKHNLLISETKRKQWRQYTTVAGTQRTAVSSANKHTGKKNTKKFVGGNVDLSHTGILSLYIVTDSDSQNCFRLHSPGCCERAYRIFSNGLRPGLPSHFLRRILRTFHCFPSPPKGIKVVGGPTES</sequence>
<dbReference type="PANTHER" id="PTHR46379:SF1">
    <property type="entry name" value="ZINC FINGER MYND DOMAIN-CONTAINING PROTEIN 11"/>
    <property type="match status" value="1"/>
</dbReference>
<feature type="compositionally biased region" description="Acidic residues" evidence="3">
    <location>
        <begin position="320"/>
        <end position="341"/>
    </location>
</feature>
<dbReference type="CDD" id="cd20159">
    <property type="entry name" value="PWWP_BS69"/>
    <property type="match status" value="1"/>
</dbReference>
<feature type="compositionally biased region" description="Polar residues" evidence="3">
    <location>
        <begin position="379"/>
        <end position="400"/>
    </location>
</feature>
<dbReference type="GO" id="GO:0003714">
    <property type="term" value="F:transcription corepressor activity"/>
    <property type="evidence" value="ECO:0007669"/>
    <property type="project" value="InterPro"/>
</dbReference>
<dbReference type="PROSITE" id="PS50812">
    <property type="entry name" value="PWWP"/>
    <property type="match status" value="1"/>
</dbReference>
<dbReference type="PROSITE" id="PS50014">
    <property type="entry name" value="BROMODOMAIN_2"/>
    <property type="match status" value="1"/>
</dbReference>
<dbReference type="EMBL" id="OE000107">
    <property type="protein sequence ID" value="CAD7452443.1"/>
    <property type="molecule type" value="Genomic_DNA"/>
</dbReference>
<gene>
    <name evidence="6" type="ORF">TTEB3V08_LOCUS622</name>
</gene>
<feature type="domain" description="Bromo" evidence="4">
    <location>
        <begin position="93"/>
        <end position="140"/>
    </location>
</feature>
<dbReference type="InterPro" id="IPR047269">
    <property type="entry name" value="ZMY11"/>
</dbReference>
<name>A0A7R9FGS8_9NEOP</name>
<feature type="compositionally biased region" description="Basic and acidic residues" evidence="3">
    <location>
        <begin position="368"/>
        <end position="377"/>
    </location>
</feature>
<dbReference type="Gene3D" id="2.30.30.140">
    <property type="match status" value="1"/>
</dbReference>
<evidence type="ECO:0000259" key="4">
    <source>
        <dbReference type="PROSITE" id="PS50014"/>
    </source>
</evidence>
<proteinExistence type="predicted"/>
<dbReference type="SUPFAM" id="SSF63748">
    <property type="entry name" value="Tudor/PWWP/MBT"/>
    <property type="match status" value="1"/>
</dbReference>
<dbReference type="SUPFAM" id="SSF47370">
    <property type="entry name" value="Bromodomain"/>
    <property type="match status" value="1"/>
</dbReference>
<dbReference type="SMART" id="SM00297">
    <property type="entry name" value="BROMO"/>
    <property type="match status" value="1"/>
</dbReference>
<feature type="region of interest" description="Disordered" evidence="3">
    <location>
        <begin position="295"/>
        <end position="400"/>
    </location>
</feature>
<feature type="compositionally biased region" description="Basic and acidic residues" evidence="3">
    <location>
        <begin position="295"/>
        <end position="305"/>
    </location>
</feature>
<dbReference type="GO" id="GO:0034243">
    <property type="term" value="P:regulation of transcription elongation by RNA polymerase II"/>
    <property type="evidence" value="ECO:0007669"/>
    <property type="project" value="InterPro"/>
</dbReference>
<evidence type="ECO:0008006" key="7">
    <source>
        <dbReference type="Google" id="ProtNLM"/>
    </source>
</evidence>
<evidence type="ECO:0000259" key="5">
    <source>
        <dbReference type="PROSITE" id="PS50812"/>
    </source>
</evidence>
<dbReference type="PANTHER" id="PTHR46379">
    <property type="entry name" value="ZINC FINGER MYND DOMAIN-CONTAINING"/>
    <property type="match status" value="1"/>
</dbReference>
<organism evidence="6">
    <name type="scientific">Timema tahoe</name>
    <dbReference type="NCBI Taxonomy" id="61484"/>
    <lineage>
        <taxon>Eukaryota</taxon>
        <taxon>Metazoa</taxon>
        <taxon>Ecdysozoa</taxon>
        <taxon>Arthropoda</taxon>
        <taxon>Hexapoda</taxon>
        <taxon>Insecta</taxon>
        <taxon>Pterygota</taxon>
        <taxon>Neoptera</taxon>
        <taxon>Polyneoptera</taxon>
        <taxon>Phasmatodea</taxon>
        <taxon>Timematodea</taxon>
        <taxon>Timematoidea</taxon>
        <taxon>Timematidae</taxon>
        <taxon>Timema</taxon>
    </lineage>
</organism>
<accession>A0A7R9FGS8</accession>
<evidence type="ECO:0000256" key="2">
    <source>
        <dbReference type="PROSITE-ProRule" id="PRU00035"/>
    </source>
</evidence>
<reference evidence="6" key="1">
    <citation type="submission" date="2020-11" db="EMBL/GenBank/DDBJ databases">
        <authorList>
            <person name="Tran Van P."/>
        </authorList>
    </citation>
    <scope>NUCLEOTIDE SEQUENCE</scope>
</reference>
<dbReference type="Pfam" id="PF00855">
    <property type="entry name" value="PWWP"/>
    <property type="match status" value="1"/>
</dbReference>
<feature type="compositionally biased region" description="Basic and acidic residues" evidence="3">
    <location>
        <begin position="346"/>
        <end position="355"/>
    </location>
</feature>
<protein>
    <recommendedName>
        <fullName evidence="7">PWWP domain-containing protein</fullName>
    </recommendedName>
</protein>
<feature type="domain" description="PWWP" evidence="5">
    <location>
        <begin position="183"/>
        <end position="234"/>
    </location>
</feature>
<dbReference type="Pfam" id="PF00439">
    <property type="entry name" value="Bromodomain"/>
    <property type="match status" value="1"/>
</dbReference>